<name>A0A914CC34_9BILA</name>
<dbReference type="Proteomes" id="UP000887540">
    <property type="component" value="Unplaced"/>
</dbReference>
<protein>
    <submittedName>
        <fullName evidence="3">Uncharacterized protein</fullName>
    </submittedName>
</protein>
<evidence type="ECO:0000256" key="1">
    <source>
        <dbReference type="SAM" id="MobiDB-lite"/>
    </source>
</evidence>
<feature type="region of interest" description="Disordered" evidence="1">
    <location>
        <begin position="80"/>
        <end position="128"/>
    </location>
</feature>
<keyword evidence="2" id="KW-1185">Reference proteome</keyword>
<sequence>MHPHIRVAKSFEFDPEEDMEKARRKLPMFDLNVNRKFHIFGHHTHHKKSHHKIAPHESIYSVPIRKMTWAGHAVPRDQKHLLSPTLSPATEGASSPCSPSHFMHRDASITSSPSSSECHKSGRRRSMI</sequence>
<organism evidence="2 3">
    <name type="scientific">Acrobeloides nanus</name>
    <dbReference type="NCBI Taxonomy" id="290746"/>
    <lineage>
        <taxon>Eukaryota</taxon>
        <taxon>Metazoa</taxon>
        <taxon>Ecdysozoa</taxon>
        <taxon>Nematoda</taxon>
        <taxon>Chromadorea</taxon>
        <taxon>Rhabditida</taxon>
        <taxon>Tylenchina</taxon>
        <taxon>Cephalobomorpha</taxon>
        <taxon>Cephaloboidea</taxon>
        <taxon>Cephalobidae</taxon>
        <taxon>Acrobeloides</taxon>
    </lineage>
</organism>
<dbReference type="WBParaSite" id="ACRNAN_Path_810.g3070.t1">
    <property type="protein sequence ID" value="ACRNAN_Path_810.g3070.t1"/>
    <property type="gene ID" value="ACRNAN_Path_810.g3070"/>
</dbReference>
<proteinExistence type="predicted"/>
<feature type="compositionally biased region" description="Polar residues" evidence="1">
    <location>
        <begin position="84"/>
        <end position="98"/>
    </location>
</feature>
<evidence type="ECO:0000313" key="2">
    <source>
        <dbReference type="Proteomes" id="UP000887540"/>
    </source>
</evidence>
<evidence type="ECO:0000313" key="3">
    <source>
        <dbReference type="WBParaSite" id="ACRNAN_Path_810.g3070.t1"/>
    </source>
</evidence>
<accession>A0A914CC34</accession>
<reference evidence="3" key="1">
    <citation type="submission" date="2022-11" db="UniProtKB">
        <authorList>
            <consortium name="WormBaseParasite"/>
        </authorList>
    </citation>
    <scope>IDENTIFICATION</scope>
</reference>
<dbReference type="AlphaFoldDB" id="A0A914CC34"/>